<feature type="transmembrane region" description="Helical" evidence="3">
    <location>
        <begin position="764"/>
        <end position="783"/>
    </location>
</feature>
<dbReference type="GO" id="GO:0042790">
    <property type="term" value="P:nucleolar large rRNA transcription by RNA polymerase I"/>
    <property type="evidence" value="ECO:0007669"/>
    <property type="project" value="InterPro"/>
</dbReference>
<dbReference type="GO" id="GO:0000500">
    <property type="term" value="C:RNA polymerase I upstream activating factor complex"/>
    <property type="evidence" value="ECO:0007669"/>
    <property type="project" value="InterPro"/>
</dbReference>
<dbReference type="SMART" id="SM00066">
    <property type="entry name" value="GAL4"/>
    <property type="match status" value="1"/>
</dbReference>
<dbReference type="InterPro" id="IPR039601">
    <property type="entry name" value="Rrn5"/>
</dbReference>
<accession>A0A9Q8Z478</accession>
<name>A0A9Q8Z478_CURCL</name>
<organism evidence="5 6">
    <name type="scientific">Curvularia clavata</name>
    <dbReference type="NCBI Taxonomy" id="95742"/>
    <lineage>
        <taxon>Eukaryota</taxon>
        <taxon>Fungi</taxon>
        <taxon>Dikarya</taxon>
        <taxon>Ascomycota</taxon>
        <taxon>Pezizomycotina</taxon>
        <taxon>Dothideomycetes</taxon>
        <taxon>Pleosporomycetidae</taxon>
        <taxon>Pleosporales</taxon>
        <taxon>Pleosporineae</taxon>
        <taxon>Pleosporaceae</taxon>
        <taxon>Curvularia</taxon>
    </lineage>
</organism>
<feature type="region of interest" description="Disordered" evidence="2">
    <location>
        <begin position="538"/>
        <end position="567"/>
    </location>
</feature>
<dbReference type="CDD" id="cd00067">
    <property type="entry name" value="GAL4"/>
    <property type="match status" value="1"/>
</dbReference>
<evidence type="ECO:0000313" key="5">
    <source>
        <dbReference type="EMBL" id="USP75390.1"/>
    </source>
</evidence>
<dbReference type="InterPro" id="IPR001138">
    <property type="entry name" value="Zn2Cys6_DnaBD"/>
</dbReference>
<dbReference type="SUPFAM" id="SSF57701">
    <property type="entry name" value="Zn2/Cys6 DNA-binding domain"/>
    <property type="match status" value="1"/>
</dbReference>
<dbReference type="GO" id="GO:0000182">
    <property type="term" value="F:rDNA binding"/>
    <property type="evidence" value="ECO:0007669"/>
    <property type="project" value="TreeGrafter"/>
</dbReference>
<evidence type="ECO:0000256" key="1">
    <source>
        <dbReference type="ARBA" id="ARBA00023242"/>
    </source>
</evidence>
<dbReference type="EMBL" id="CP089275">
    <property type="protein sequence ID" value="USP75390.1"/>
    <property type="molecule type" value="Genomic_DNA"/>
</dbReference>
<dbReference type="GO" id="GO:0001181">
    <property type="term" value="F:RNA polymerase I general transcription initiation factor activity"/>
    <property type="evidence" value="ECO:0007669"/>
    <property type="project" value="TreeGrafter"/>
</dbReference>
<dbReference type="PROSITE" id="PS00463">
    <property type="entry name" value="ZN2_CY6_FUNGAL_1"/>
    <property type="match status" value="1"/>
</dbReference>
<dbReference type="Proteomes" id="UP001056012">
    <property type="component" value="Chromosome 2"/>
</dbReference>
<keyword evidence="3" id="KW-1133">Transmembrane helix</keyword>
<dbReference type="PANTHER" id="PTHR28079:SF1">
    <property type="entry name" value="RNA POLYMERASE I-SPECIFIC TRANSCRIPTION INITIATION FACTOR RRN5"/>
    <property type="match status" value="1"/>
</dbReference>
<keyword evidence="1" id="KW-0539">Nucleus</keyword>
<keyword evidence="3" id="KW-0812">Transmembrane</keyword>
<keyword evidence="6" id="KW-1185">Reference proteome</keyword>
<keyword evidence="5" id="KW-0238">DNA-binding</keyword>
<dbReference type="PROSITE" id="PS50048">
    <property type="entry name" value="ZN2_CY6_FUNGAL_2"/>
    <property type="match status" value="1"/>
</dbReference>
<dbReference type="GO" id="GO:0008270">
    <property type="term" value="F:zinc ion binding"/>
    <property type="evidence" value="ECO:0007669"/>
    <property type="project" value="InterPro"/>
</dbReference>
<sequence>MSSSPGRRPGVPPEKRGTVTNSEPLEPRKRPRIESTRQESSRKYYLEGKYCDDYRLLFNQVVQQAATRFVPDVASHQHHAWQVGASLWSPDEQATLYVALERLGKDNVPGIANAIGTKSIPETRALLLLLEDAAAKQGDAKVTLRDIPAALDVSSKCNEKLDLAAEALAWNQERWEACQEQKQFGDYWLITPAVAQEIEVAINSDQLPGSTKPIESEVESQNRGGRGITGACLSCKKLKEKCDRKIPCGNCQKRKRSKCEYPELSRTAQTEISSILEALPEATLLRPKVMLELSKKVFMNRSPAISSPWPHWSEYTSEIAQEPSIYRTALVDFHNLVVILTRRLVQTAIIQATMRLRSHPRNTAHSVGPLVKKRDVRAAIDILGMQRNGKQRWINVARRCALRVHDYETSSDGKKRSEKEMSWDEVERTLNLASPTAGTPIMDAETPGDYSKPRSEASCSETPLPLEDLALYNSDDSTLDEVAPISQPLQQLRDATGDHVRQSLAEDDELLAPELVSLEQFDREASRQEEEKLWAMLGLEPPEDDGDKDDDSEEDLSQDEKIITLPNGWRSCTDYHAEWEEFYTLPHPAPEPVDSRADDSESTQSTRQFQREPVVSELQTSSSLAYVDQQLRAFERESSSASDGEDKDVSDGESEEEGMNRPMPSVDTDARSSLLRVSEDGGINMASQPTVPINSRRKTRLPARSDDELNSAPPSPHRHPSSQPYTTETHTIHSAALSTLLNKLHFTTPFYQPTQDRKMKSTPFFVLMVTIIALMVALMPGTAMANRDPPKNPNCGAPFCARARVRALAAASVGSGGQEVGTVKAATGSNSKVDKETSVMGTIKRWLM</sequence>
<evidence type="ECO:0000259" key="4">
    <source>
        <dbReference type="PROSITE" id="PS50048"/>
    </source>
</evidence>
<keyword evidence="3" id="KW-0472">Membrane</keyword>
<evidence type="ECO:0000313" key="6">
    <source>
        <dbReference type="Proteomes" id="UP001056012"/>
    </source>
</evidence>
<feature type="compositionally biased region" description="Basic and acidic residues" evidence="2">
    <location>
        <begin position="25"/>
        <end position="39"/>
    </location>
</feature>
<dbReference type="GO" id="GO:0006361">
    <property type="term" value="P:transcription initiation at RNA polymerase I promoter"/>
    <property type="evidence" value="ECO:0007669"/>
    <property type="project" value="TreeGrafter"/>
</dbReference>
<evidence type="ECO:0000256" key="3">
    <source>
        <dbReference type="SAM" id="Phobius"/>
    </source>
</evidence>
<gene>
    <name evidence="5" type="ORF">yc1106_02664</name>
</gene>
<proteinExistence type="predicted"/>
<feature type="region of interest" description="Disordered" evidence="2">
    <location>
        <begin position="1"/>
        <end position="39"/>
    </location>
</feature>
<feature type="domain" description="Zn(2)-C6 fungal-type" evidence="4">
    <location>
        <begin position="231"/>
        <end position="261"/>
    </location>
</feature>
<dbReference type="PANTHER" id="PTHR28079">
    <property type="entry name" value="RNA POLYMERASE I-SPECIFIC TRANSCRIPTION INITIATION FACTOR RRN5"/>
    <property type="match status" value="1"/>
</dbReference>
<evidence type="ECO:0000256" key="2">
    <source>
        <dbReference type="SAM" id="MobiDB-lite"/>
    </source>
</evidence>
<dbReference type="AlphaFoldDB" id="A0A9Q8Z478"/>
<feature type="region of interest" description="Disordered" evidence="2">
    <location>
        <begin position="583"/>
        <end position="727"/>
    </location>
</feature>
<dbReference type="OrthoDB" id="2240312at2759"/>
<feature type="compositionally biased region" description="Acidic residues" evidence="2">
    <location>
        <begin position="643"/>
        <end position="657"/>
    </location>
</feature>
<dbReference type="Gene3D" id="4.10.240.10">
    <property type="entry name" value="Zn(2)-C6 fungal-type DNA-binding domain"/>
    <property type="match status" value="1"/>
</dbReference>
<reference evidence="5" key="1">
    <citation type="submission" date="2021-12" db="EMBL/GenBank/DDBJ databases">
        <title>Curvularia clavata genome.</title>
        <authorList>
            <person name="Cao Y."/>
        </authorList>
    </citation>
    <scope>NUCLEOTIDE SEQUENCE</scope>
    <source>
        <strain evidence="5">Yc1106</strain>
    </source>
</reference>
<feature type="region of interest" description="Disordered" evidence="2">
    <location>
        <begin position="432"/>
        <end position="461"/>
    </location>
</feature>
<dbReference type="VEuPathDB" id="FungiDB:yc1106_02664"/>
<feature type="compositionally biased region" description="Acidic residues" evidence="2">
    <location>
        <begin position="541"/>
        <end position="557"/>
    </location>
</feature>
<dbReference type="InterPro" id="IPR036864">
    <property type="entry name" value="Zn2-C6_fun-type_DNA-bd_sf"/>
</dbReference>
<dbReference type="Pfam" id="PF00172">
    <property type="entry name" value="Zn_clus"/>
    <property type="match status" value="1"/>
</dbReference>
<protein>
    <submittedName>
        <fullName evidence="5">Dna-binding protein</fullName>
    </submittedName>
</protein>
<dbReference type="GO" id="GO:0000981">
    <property type="term" value="F:DNA-binding transcription factor activity, RNA polymerase II-specific"/>
    <property type="evidence" value="ECO:0007669"/>
    <property type="project" value="InterPro"/>
</dbReference>